<organism evidence="5 6">
    <name type="scientific">Janibacter indicus</name>
    <dbReference type="NCBI Taxonomy" id="857417"/>
    <lineage>
        <taxon>Bacteria</taxon>
        <taxon>Bacillati</taxon>
        <taxon>Actinomycetota</taxon>
        <taxon>Actinomycetes</taxon>
        <taxon>Micrococcales</taxon>
        <taxon>Intrasporangiaceae</taxon>
        <taxon>Janibacter</taxon>
    </lineage>
</organism>
<dbReference type="SUPFAM" id="SSF51735">
    <property type="entry name" value="NAD(P)-binding Rossmann-fold domains"/>
    <property type="match status" value="1"/>
</dbReference>
<comment type="similarity">
    <text evidence="1">Belongs to the short-chain dehydrogenases/reductases (SDR) family.</text>
</comment>
<evidence type="ECO:0000313" key="6">
    <source>
        <dbReference type="Proteomes" id="UP000182938"/>
    </source>
</evidence>
<protein>
    <submittedName>
        <fullName evidence="5">Short-chain dehydrogenase</fullName>
    </submittedName>
</protein>
<dbReference type="AlphaFoldDB" id="A0A1L3MJU4"/>
<dbReference type="PANTHER" id="PTHR24320">
    <property type="entry name" value="RETINOL DEHYDROGENASE"/>
    <property type="match status" value="1"/>
</dbReference>
<feature type="domain" description="Ketoreductase" evidence="4">
    <location>
        <begin position="2"/>
        <end position="218"/>
    </location>
</feature>
<dbReference type="PRINTS" id="PR00081">
    <property type="entry name" value="GDHRDH"/>
</dbReference>
<dbReference type="InterPro" id="IPR057326">
    <property type="entry name" value="KR_dom"/>
</dbReference>
<dbReference type="KEGG" id="jte:ASJ30_14535"/>
<dbReference type="GO" id="GO:0016491">
    <property type="term" value="F:oxidoreductase activity"/>
    <property type="evidence" value="ECO:0007669"/>
    <property type="project" value="UniProtKB-KW"/>
</dbReference>
<gene>
    <name evidence="5" type="ORF">ASJ30_14535</name>
</gene>
<dbReference type="Pfam" id="PF00106">
    <property type="entry name" value="adh_short"/>
    <property type="match status" value="1"/>
</dbReference>
<name>A0A1L3MJU4_9MICO</name>
<dbReference type="SMART" id="SM00822">
    <property type="entry name" value="PKS_KR"/>
    <property type="match status" value="1"/>
</dbReference>
<dbReference type="InterPro" id="IPR036291">
    <property type="entry name" value="NAD(P)-bd_dom_sf"/>
</dbReference>
<feature type="region of interest" description="Disordered" evidence="3">
    <location>
        <begin position="269"/>
        <end position="289"/>
    </location>
</feature>
<evidence type="ECO:0000256" key="3">
    <source>
        <dbReference type="SAM" id="MobiDB-lite"/>
    </source>
</evidence>
<evidence type="ECO:0000313" key="5">
    <source>
        <dbReference type="EMBL" id="APH02601.1"/>
    </source>
</evidence>
<keyword evidence="6" id="KW-1185">Reference proteome</keyword>
<evidence type="ECO:0000256" key="2">
    <source>
        <dbReference type="ARBA" id="ARBA00023002"/>
    </source>
</evidence>
<dbReference type="Proteomes" id="UP000182938">
    <property type="component" value="Chromosome"/>
</dbReference>
<keyword evidence="2" id="KW-0560">Oxidoreductase</keyword>
<proteinExistence type="inferred from homology"/>
<dbReference type="RefSeq" id="WP_072625741.1">
    <property type="nucleotide sequence ID" value="NZ_CP013290.1"/>
</dbReference>
<dbReference type="PANTHER" id="PTHR24320:SF148">
    <property type="entry name" value="NAD(P)-BINDING ROSSMANN-FOLD SUPERFAMILY PROTEIN"/>
    <property type="match status" value="1"/>
</dbReference>
<evidence type="ECO:0000256" key="1">
    <source>
        <dbReference type="ARBA" id="ARBA00006484"/>
    </source>
</evidence>
<sequence>MSSVVITGASRGIGRFAAQYLAIHPSHTHMVLLNRRTPVGLVDELRATGVDVSVIRVDLSSVRSVAQATDEAADAVRSGRIPPIRTLVCNAGVQHTTALTETVDGLEETFAVNVLANHLLLSGLRAHLTSQARVVVTVSDTHFGDLRHNLGMVSGPRWRPVETLARVGAFPNAGSVRAGRTAYSTSKLAAIHLVHEHARRFPDGPTVLAFNPGFVPGTDLARDADALSRFAMRRVMPALTLTPLATSPARAGRLLADAASGATAAPSGAYIDRDRAAPSSPESYDPGREHQAWAAIETLIAEACNRPAASDPPRT</sequence>
<evidence type="ECO:0000259" key="4">
    <source>
        <dbReference type="SMART" id="SM00822"/>
    </source>
</evidence>
<dbReference type="Gene3D" id="3.40.50.720">
    <property type="entry name" value="NAD(P)-binding Rossmann-like Domain"/>
    <property type="match status" value="1"/>
</dbReference>
<dbReference type="InterPro" id="IPR002347">
    <property type="entry name" value="SDR_fam"/>
</dbReference>
<accession>A0A1L3MJU4</accession>
<dbReference type="EMBL" id="CP013290">
    <property type="protein sequence ID" value="APH02601.1"/>
    <property type="molecule type" value="Genomic_DNA"/>
</dbReference>
<reference evidence="5 6" key="1">
    <citation type="submission" date="2015-11" db="EMBL/GenBank/DDBJ databases">
        <authorList>
            <person name="Zhang Y."/>
            <person name="Guo Z."/>
        </authorList>
    </citation>
    <scope>NUCLEOTIDE SEQUENCE [LARGE SCALE GENOMIC DNA]</scope>
    <source>
        <strain evidence="5 6">YFY001</strain>
    </source>
</reference>